<proteinExistence type="predicted"/>
<dbReference type="VEuPathDB" id="FungiDB:UMAG_04475"/>
<keyword evidence="4" id="KW-1185">Reference proteome</keyword>
<feature type="compositionally biased region" description="Low complexity" evidence="1">
    <location>
        <begin position="14"/>
        <end position="30"/>
    </location>
</feature>
<accession>A0A0D1CKN3</accession>
<feature type="compositionally biased region" description="Polar residues" evidence="1">
    <location>
        <begin position="534"/>
        <end position="543"/>
    </location>
</feature>
<dbReference type="KEGG" id="uma:UMAG_04475"/>
<evidence type="ECO:0000313" key="4">
    <source>
        <dbReference type="Proteomes" id="UP000000561"/>
    </source>
</evidence>
<name>A0A0D1CKN3_MYCMD</name>
<reference evidence="3 4" key="1">
    <citation type="journal article" date="2006" name="Nature">
        <title>Insights from the genome of the biotrophic fungal plant pathogen Ustilago maydis.</title>
        <authorList>
            <person name="Kamper J."/>
            <person name="Kahmann R."/>
            <person name="Bolker M."/>
            <person name="Ma L.J."/>
            <person name="Brefort T."/>
            <person name="Saville B.J."/>
            <person name="Banuett F."/>
            <person name="Kronstad J.W."/>
            <person name="Gold S.E."/>
            <person name="Muller O."/>
            <person name="Perlin M.H."/>
            <person name="Wosten H.A."/>
            <person name="de Vries R."/>
            <person name="Ruiz-Herrera J."/>
            <person name="Reynaga-Pena C.G."/>
            <person name="Snetselaar K."/>
            <person name="McCann M."/>
            <person name="Perez-Martin J."/>
            <person name="Feldbrugge M."/>
            <person name="Basse C.W."/>
            <person name="Steinberg G."/>
            <person name="Ibeas J.I."/>
            <person name="Holloman W."/>
            <person name="Guzman P."/>
            <person name="Farman M."/>
            <person name="Stajich J.E."/>
            <person name="Sentandreu R."/>
            <person name="Gonzalez-Prieto J.M."/>
            <person name="Kennell J.C."/>
            <person name="Molina L."/>
            <person name="Schirawski J."/>
            <person name="Mendoza-Mendoza A."/>
            <person name="Greilinger D."/>
            <person name="Munch K."/>
            <person name="Rossel N."/>
            <person name="Scherer M."/>
            <person name="Vranes M."/>
            <person name="Ladendorf O."/>
            <person name="Vincon V."/>
            <person name="Fuchs U."/>
            <person name="Sandrock B."/>
            <person name="Meng S."/>
            <person name="Ho E.C."/>
            <person name="Cahill M.J."/>
            <person name="Boyce K.J."/>
            <person name="Klose J."/>
            <person name="Klosterman S.J."/>
            <person name="Deelstra H.J."/>
            <person name="Ortiz-Castellanos L."/>
            <person name="Li W."/>
            <person name="Sanchez-Alonso P."/>
            <person name="Schreier P.H."/>
            <person name="Hauser-Hahn I."/>
            <person name="Vaupel M."/>
            <person name="Koopmann E."/>
            <person name="Friedrich G."/>
            <person name="Voss H."/>
            <person name="Schluter T."/>
            <person name="Margolis J."/>
            <person name="Platt D."/>
            <person name="Swimmer C."/>
            <person name="Gnirke A."/>
            <person name="Chen F."/>
            <person name="Vysotskaia V."/>
            <person name="Mannhaupt G."/>
            <person name="Guldener U."/>
            <person name="Munsterkotter M."/>
            <person name="Haase D."/>
            <person name="Oesterheld M."/>
            <person name="Mewes H.W."/>
            <person name="Mauceli E.W."/>
            <person name="DeCaprio D."/>
            <person name="Wade C.M."/>
            <person name="Butler J."/>
            <person name="Young S."/>
            <person name="Jaffe D.B."/>
            <person name="Calvo S."/>
            <person name="Nusbaum C."/>
            <person name="Galagan J."/>
            <person name="Birren B.W."/>
        </authorList>
    </citation>
    <scope>NUCLEOTIDE SEQUENCE [LARGE SCALE GENOMIC DNA]</scope>
    <source>
        <strain evidence="4">DSM 14603 / FGSC 9021 / UM521</strain>
    </source>
</reference>
<dbReference type="OrthoDB" id="2552394at2759"/>
<feature type="region of interest" description="Disordered" evidence="1">
    <location>
        <begin position="14"/>
        <end position="47"/>
    </location>
</feature>
<dbReference type="OMA" id="PPQYDTI"/>
<evidence type="ECO:0000256" key="1">
    <source>
        <dbReference type="SAM" id="MobiDB-lite"/>
    </source>
</evidence>
<feature type="compositionally biased region" description="Polar residues" evidence="1">
    <location>
        <begin position="38"/>
        <end position="47"/>
    </location>
</feature>
<dbReference type="RefSeq" id="XP_011391147.1">
    <property type="nucleotide sequence ID" value="XM_011392845.1"/>
</dbReference>
<keyword evidence="2" id="KW-0812">Transmembrane</keyword>
<dbReference type="PANTHER" id="PTHR37487">
    <property type="entry name" value="CHROMOSOME 1, WHOLE GENOME SHOTGUN SEQUENCE"/>
    <property type="match status" value="1"/>
</dbReference>
<feature type="transmembrane region" description="Helical" evidence="2">
    <location>
        <begin position="99"/>
        <end position="119"/>
    </location>
</feature>
<dbReference type="EMBL" id="CM003153">
    <property type="protein sequence ID" value="KIS67373.1"/>
    <property type="molecule type" value="Genomic_DNA"/>
</dbReference>
<dbReference type="Proteomes" id="UP000000561">
    <property type="component" value="Chromosome 14"/>
</dbReference>
<dbReference type="InParanoid" id="A0A0D1CKN3"/>
<dbReference type="GeneID" id="23564646"/>
<dbReference type="eggNOG" id="ENOG502R0TR">
    <property type="taxonomic scope" value="Eukaryota"/>
</dbReference>
<evidence type="ECO:0008006" key="5">
    <source>
        <dbReference type="Google" id="ProtNLM"/>
    </source>
</evidence>
<evidence type="ECO:0000256" key="2">
    <source>
        <dbReference type="SAM" id="Phobius"/>
    </source>
</evidence>
<keyword evidence="2" id="KW-1133">Transmembrane helix</keyword>
<organism evidence="3 4">
    <name type="scientific">Mycosarcoma maydis</name>
    <name type="common">Corn smut fungus</name>
    <name type="synonym">Ustilago maydis</name>
    <dbReference type="NCBI Taxonomy" id="5270"/>
    <lineage>
        <taxon>Eukaryota</taxon>
        <taxon>Fungi</taxon>
        <taxon>Dikarya</taxon>
        <taxon>Basidiomycota</taxon>
        <taxon>Ustilaginomycotina</taxon>
        <taxon>Ustilaginomycetes</taxon>
        <taxon>Ustilaginales</taxon>
        <taxon>Ustilaginaceae</taxon>
        <taxon>Mycosarcoma</taxon>
    </lineage>
</organism>
<feature type="region of interest" description="Disordered" evidence="1">
    <location>
        <begin position="516"/>
        <end position="543"/>
    </location>
</feature>
<keyword evidence="2" id="KW-0472">Membrane</keyword>
<feature type="region of interest" description="Disordered" evidence="1">
    <location>
        <begin position="802"/>
        <end position="827"/>
    </location>
</feature>
<feature type="transmembrane region" description="Helical" evidence="2">
    <location>
        <begin position="448"/>
        <end position="473"/>
    </location>
</feature>
<dbReference type="PANTHER" id="PTHR37487:SF3">
    <property type="entry name" value="CLEAVAGE_POLYADENYLATION SPECIFICITY FACTOR A SUBUNIT N-TERMINAL DOMAIN-CONTAINING PROTEIN"/>
    <property type="match status" value="1"/>
</dbReference>
<dbReference type="STRING" id="237631.A0A0D1CKN3"/>
<evidence type="ECO:0000313" key="3">
    <source>
        <dbReference type="EMBL" id="KIS67373.1"/>
    </source>
</evidence>
<sequence>MRDLPCNCGCGLNAASSSRPSALSPLSPRMPSHPKSIENCSPHSASKQPESVYSAQLYTRHHISQSLLESANMERGGHSQLVQPLVLRRRVDALSSMSAVFPLIIALICACFTSVVVGITPPVPTHTNGIVNLTLASDFRSLALPTLSPYRFSDANEMKQLAAVATGTADSSDPPNHNVNVQVSQPTMCQPMNITFDPSRGTPPYTVMVTAEDYWPVTFSLPASYDDASKDLWLYQYSVPLYSGNTSNPNMLVSVTDSTGLMSNSSSFVQALSPVNGATCAPMEYTSSFYFYTERPASMCQDYEIFWNGSYAPPISTIFLPEAAPPLYVASPPSATNNMTWQVAMTGGTRFLMTMADSRAVNGNAGVSKLNIVALNEYFSSSCVAEADYPHNIFAPTTTAGRASIFPDATSTVASVTTNGDMIATVTVIETIKNGRRVHDNGGGLSGVGFLVLMIVVFASIVVISAAVGWFWFRRRQKRKQNIRAWDLPNTDPSVPFSADPNMPIAPDIFGRNVTRQASTAASSRETRAEDHNSVSGVSNNYDPVSLTSRPLTHASSVRGSLRSWTSSALEQLHLATGVQNSRHPNATADDYAMMDAAAGRGASNNHHARIVAGGNISNGSSEAWSPVGSIPRPFGFYSDDPQMQDIAAHHGMLLHYRTGSPPAASRTTSSDSTSIKSTRVGPGPTYRPDEASQAAYQDLLAGNSSPISGGDRTFPFSATRMQTTGTAQSPSSRTHGWAEILESDDQSARIVRHADAGLLLDDNDNGDEPIDLRSGRLMELPPQYDTIHPSTRLQQEPVRVGDQPLNENPFASPPTRSPQGHTHGLASIDISDAGYRSAEVHAADLVDENDDESAFWAQ</sequence>
<protein>
    <recommendedName>
        <fullName evidence="5">Transmembrane protein</fullName>
    </recommendedName>
</protein>
<feature type="region of interest" description="Disordered" evidence="1">
    <location>
        <begin position="658"/>
        <end position="690"/>
    </location>
</feature>
<gene>
    <name evidence="3" type="ORF">UMAG_04475</name>
</gene>
<feature type="compositionally biased region" description="Low complexity" evidence="1">
    <location>
        <begin position="659"/>
        <end position="680"/>
    </location>
</feature>
<dbReference type="AlphaFoldDB" id="A0A0D1CKN3"/>